<name>A0ABP9LAP8_9RHOB</name>
<dbReference type="Pfam" id="PF00580">
    <property type="entry name" value="UvrD-helicase"/>
    <property type="match status" value="1"/>
</dbReference>
<dbReference type="EC" id="5.6.2.4" evidence="12"/>
<comment type="catalytic activity">
    <reaction evidence="11">
        <text>Couples ATP hydrolysis with the unwinding of duplex DNA by translocating in the 3'-5' direction.</text>
        <dbReference type="EC" id="5.6.2.4"/>
    </reaction>
</comment>
<dbReference type="InterPro" id="IPR000212">
    <property type="entry name" value="DNA_helicase_UvrD/REP"/>
</dbReference>
<evidence type="ECO:0000256" key="14">
    <source>
        <dbReference type="ARBA" id="ARBA00048988"/>
    </source>
</evidence>
<comment type="caution">
    <text evidence="19">The sequence shown here is derived from an EMBL/GenBank/DDBJ whole genome shotgun (WGS) entry which is preliminary data.</text>
</comment>
<evidence type="ECO:0000256" key="12">
    <source>
        <dbReference type="ARBA" id="ARBA00034808"/>
    </source>
</evidence>
<dbReference type="Pfam" id="PF12705">
    <property type="entry name" value="PDDEXK_1"/>
    <property type="match status" value="1"/>
</dbReference>
<keyword evidence="6" id="KW-0269">Exonuclease</keyword>
<keyword evidence="8" id="KW-0238">DNA-binding</keyword>
<evidence type="ECO:0000256" key="13">
    <source>
        <dbReference type="ARBA" id="ARBA00034923"/>
    </source>
</evidence>
<feature type="domain" description="UvrD-like helicase ATP-binding" evidence="17">
    <location>
        <begin position="1"/>
        <end position="479"/>
    </location>
</feature>
<dbReference type="SUPFAM" id="SSF52540">
    <property type="entry name" value="P-loop containing nucleoside triphosphate hydrolases"/>
    <property type="match status" value="1"/>
</dbReference>
<evidence type="ECO:0000313" key="19">
    <source>
        <dbReference type="EMBL" id="GAA5074646.1"/>
    </source>
</evidence>
<evidence type="ECO:0000313" key="20">
    <source>
        <dbReference type="Proteomes" id="UP001499910"/>
    </source>
</evidence>
<dbReference type="InterPro" id="IPR011604">
    <property type="entry name" value="PDDEXK-like_dom_sf"/>
</dbReference>
<dbReference type="InterPro" id="IPR038726">
    <property type="entry name" value="PDDEXK_AddAB-type"/>
</dbReference>
<evidence type="ECO:0000259" key="17">
    <source>
        <dbReference type="PROSITE" id="PS51198"/>
    </source>
</evidence>
<evidence type="ECO:0000256" key="5">
    <source>
        <dbReference type="ARBA" id="ARBA00022806"/>
    </source>
</evidence>
<dbReference type="InterPro" id="IPR014151">
    <property type="entry name" value="DNA_helicase_AddA"/>
</dbReference>
<sequence length="1126" mass="123256">MNEATEAQVIAARPDASTWLSANAGSGKTRVLTDRVARLLLDGVQPERILCLTYTKAAAMEMQNRLFKRLGEWAMAQDDRLREVLVQVGVEGDRLTPDLLRDARRLFARAIEAPGGLKIQTIHSFCSSVLRRFPLEAQVSPGFTEIDERVQARLIAEILDQMAEDARGREAIDAVVPYLSDEDGIISLARAVAGKAEALADPLGWDEICAWLGIDPGLTEEGVIAHALTGDERDICDSIWPYLDPENKQQAKPRRVLEAMPWEDMTLSTLKMLEEICLSGESAKEPFKAKGASIGNAAVRSQLDPDVLQGWIDLTDRVEETRPLRVGFVTAQRAHALHRFSAAFLPAYAQAKQARGWLDFDDLIGKMRTLLNTPGVAQWVLFRLDGGIDHILVDEAQDTSPDQWDIVARLAEDFAAGEGARADVTRTIFVVGDKKQSIYSFQGADPSEFDRMKALFSDRLRGIGQSLADRELVWSFRSAAPILDLVDRVCAGGAAPGLGEGIEHKAFKGTKPGRVDLWPVIPKADDPEHPDWDDPRDIVAEDHHSARLAALVAERIEAMLAEGEEIEVGDTRRPVQAGDILILVQRRSALFRTIISEIKKRGLPIAGVDRAQLTAPIAVKDLIALMRFLATPEDDLSLAAVLKSPLCGWSEDDLFRLAHAREGYLWRALRTREAEWPKTVAMLRDLRDQADYMRPYDLLERALIRHDGRRRLIAQLGTEAEDAIDAILSQALNYERMEVPSLTGFVGWLDTGEVMVKRDLAQAHGMIRVMTVHGAKGLEAPVVILPDCAQRRGRPPGVNLVRAEGGPLVWAGARGDMADPVRDGLAAKSERDREEANRLLYVALTRAESWLIVAAAGDVGRADDSSWYKTVEVAMAGMACTPLDVPGVEGRGLRVQSGDFPVRGRSVAALTPRPTLPEWVDAPVPAQARPAKLRTPSDLGGDKALPGEGVGDGEPDALRRGRLVHLLLEHLPRLPQPAWAGAAPGIAALEAPDVTPDELAPLLAEATGVLTDAALAHLFTPEALAEVELFGHSQALNAPLMGVIDRLIVSESHVLAVDYKTNRITPDRPEQVPEGLLRQMGAYDELLRQIYPDRTVEVAILWSRTRALMPLPHDLVSAALACTPPA</sequence>
<dbReference type="Pfam" id="PF13361">
    <property type="entry name" value="UvrD_C"/>
    <property type="match status" value="1"/>
</dbReference>
<evidence type="ECO:0000256" key="3">
    <source>
        <dbReference type="ARBA" id="ARBA00022763"/>
    </source>
</evidence>
<dbReference type="Gene3D" id="3.90.320.10">
    <property type="match status" value="1"/>
</dbReference>
<dbReference type="NCBIfam" id="TIGR02784">
    <property type="entry name" value="addA_alphas"/>
    <property type="match status" value="1"/>
</dbReference>
<dbReference type="GO" id="GO:0004386">
    <property type="term" value="F:helicase activity"/>
    <property type="evidence" value="ECO:0007669"/>
    <property type="project" value="UniProtKB-KW"/>
</dbReference>
<reference evidence="20" key="1">
    <citation type="journal article" date="2019" name="Int. J. Syst. Evol. Microbiol.">
        <title>The Global Catalogue of Microorganisms (GCM) 10K type strain sequencing project: providing services to taxonomists for standard genome sequencing and annotation.</title>
        <authorList>
            <consortium name="The Broad Institute Genomics Platform"/>
            <consortium name="The Broad Institute Genome Sequencing Center for Infectious Disease"/>
            <person name="Wu L."/>
            <person name="Ma J."/>
        </authorList>
    </citation>
    <scope>NUCLEOTIDE SEQUENCE [LARGE SCALE GENOMIC DNA]</scope>
    <source>
        <strain evidence="20">JCM 18015</strain>
    </source>
</reference>
<evidence type="ECO:0000256" key="1">
    <source>
        <dbReference type="ARBA" id="ARBA00022722"/>
    </source>
</evidence>
<evidence type="ECO:0000256" key="8">
    <source>
        <dbReference type="ARBA" id="ARBA00023125"/>
    </source>
</evidence>
<evidence type="ECO:0000256" key="15">
    <source>
        <dbReference type="PROSITE-ProRule" id="PRU00560"/>
    </source>
</evidence>
<dbReference type="PROSITE" id="PS51198">
    <property type="entry name" value="UVRD_HELICASE_ATP_BIND"/>
    <property type="match status" value="1"/>
</dbReference>
<dbReference type="PROSITE" id="PS51217">
    <property type="entry name" value="UVRD_HELICASE_CTER"/>
    <property type="match status" value="1"/>
</dbReference>
<comment type="catalytic activity">
    <reaction evidence="14">
        <text>ATP + H2O = ADP + phosphate + H(+)</text>
        <dbReference type="Rhea" id="RHEA:13065"/>
        <dbReference type="ChEBI" id="CHEBI:15377"/>
        <dbReference type="ChEBI" id="CHEBI:15378"/>
        <dbReference type="ChEBI" id="CHEBI:30616"/>
        <dbReference type="ChEBI" id="CHEBI:43474"/>
        <dbReference type="ChEBI" id="CHEBI:456216"/>
        <dbReference type="EC" id="5.6.2.4"/>
    </reaction>
</comment>
<gene>
    <name evidence="19" type="primary">addA</name>
    <name evidence="19" type="ORF">GCM10023209_21940</name>
</gene>
<protein>
    <recommendedName>
        <fullName evidence="12">DNA 3'-5' helicase</fullName>
        <ecNumber evidence="12">5.6.2.4</ecNumber>
    </recommendedName>
    <alternativeName>
        <fullName evidence="13">DNA 3'-5' helicase II</fullName>
    </alternativeName>
</protein>
<dbReference type="InterPro" id="IPR014017">
    <property type="entry name" value="DNA_helicase_UvrD-like_C"/>
</dbReference>
<feature type="region of interest" description="Disordered" evidence="16">
    <location>
        <begin position="929"/>
        <end position="956"/>
    </location>
</feature>
<dbReference type="Gene3D" id="3.40.50.300">
    <property type="entry name" value="P-loop containing nucleotide triphosphate hydrolases"/>
    <property type="match status" value="4"/>
</dbReference>
<dbReference type="SUPFAM" id="SSF52980">
    <property type="entry name" value="Restriction endonuclease-like"/>
    <property type="match status" value="1"/>
</dbReference>
<feature type="binding site" evidence="15">
    <location>
        <begin position="22"/>
        <end position="29"/>
    </location>
    <ligand>
        <name>ATP</name>
        <dbReference type="ChEBI" id="CHEBI:30616"/>
    </ligand>
</feature>
<evidence type="ECO:0000256" key="11">
    <source>
        <dbReference type="ARBA" id="ARBA00034617"/>
    </source>
</evidence>
<keyword evidence="5 15" id="KW-0347">Helicase</keyword>
<keyword evidence="10" id="KW-0413">Isomerase</keyword>
<keyword evidence="3" id="KW-0227">DNA damage</keyword>
<accession>A0ABP9LAP8</accession>
<evidence type="ECO:0000256" key="10">
    <source>
        <dbReference type="ARBA" id="ARBA00023235"/>
    </source>
</evidence>
<keyword evidence="20" id="KW-1185">Reference proteome</keyword>
<keyword evidence="9" id="KW-0234">DNA repair</keyword>
<dbReference type="InterPro" id="IPR027417">
    <property type="entry name" value="P-loop_NTPase"/>
</dbReference>
<dbReference type="EMBL" id="BAABHW010000002">
    <property type="protein sequence ID" value="GAA5074646.1"/>
    <property type="molecule type" value="Genomic_DNA"/>
</dbReference>
<dbReference type="PANTHER" id="PTHR11070">
    <property type="entry name" value="UVRD / RECB / PCRA DNA HELICASE FAMILY MEMBER"/>
    <property type="match status" value="1"/>
</dbReference>
<evidence type="ECO:0000256" key="9">
    <source>
        <dbReference type="ARBA" id="ARBA00023204"/>
    </source>
</evidence>
<feature type="domain" description="UvrD-like helicase C-terminal" evidence="18">
    <location>
        <begin position="504"/>
        <end position="777"/>
    </location>
</feature>
<keyword evidence="2 15" id="KW-0547">Nucleotide-binding</keyword>
<evidence type="ECO:0000256" key="4">
    <source>
        <dbReference type="ARBA" id="ARBA00022801"/>
    </source>
</evidence>
<evidence type="ECO:0000256" key="7">
    <source>
        <dbReference type="ARBA" id="ARBA00022840"/>
    </source>
</evidence>
<dbReference type="PANTHER" id="PTHR11070:SF2">
    <property type="entry name" value="ATP-DEPENDENT DNA HELICASE SRS2"/>
    <property type="match status" value="1"/>
</dbReference>
<dbReference type="Gene3D" id="1.10.486.10">
    <property type="entry name" value="PCRA, domain 4"/>
    <property type="match status" value="1"/>
</dbReference>
<proteinExistence type="predicted"/>
<evidence type="ECO:0000256" key="6">
    <source>
        <dbReference type="ARBA" id="ARBA00022839"/>
    </source>
</evidence>
<keyword evidence="1" id="KW-0540">Nuclease</keyword>
<organism evidence="19 20">
    <name type="scientific">[Roseibacterium] beibuensis</name>
    <dbReference type="NCBI Taxonomy" id="1193142"/>
    <lineage>
        <taxon>Bacteria</taxon>
        <taxon>Pseudomonadati</taxon>
        <taxon>Pseudomonadota</taxon>
        <taxon>Alphaproteobacteria</taxon>
        <taxon>Rhodobacterales</taxon>
        <taxon>Roseobacteraceae</taxon>
        <taxon>Roseicyclus</taxon>
    </lineage>
</organism>
<keyword evidence="4 15" id="KW-0378">Hydrolase</keyword>
<dbReference type="Proteomes" id="UP001499910">
    <property type="component" value="Unassembled WGS sequence"/>
</dbReference>
<evidence type="ECO:0000259" key="18">
    <source>
        <dbReference type="PROSITE" id="PS51217"/>
    </source>
</evidence>
<evidence type="ECO:0000256" key="16">
    <source>
        <dbReference type="SAM" id="MobiDB-lite"/>
    </source>
</evidence>
<keyword evidence="7 15" id="KW-0067">ATP-binding</keyword>
<dbReference type="InterPro" id="IPR014016">
    <property type="entry name" value="UvrD-like_ATP-bd"/>
</dbReference>
<dbReference type="InterPro" id="IPR011335">
    <property type="entry name" value="Restrct_endonuc-II-like"/>
</dbReference>
<evidence type="ECO:0000256" key="2">
    <source>
        <dbReference type="ARBA" id="ARBA00022741"/>
    </source>
</evidence>